<reference evidence="2" key="1">
    <citation type="submission" date="2018-11" db="EMBL/GenBank/DDBJ databases">
        <authorList>
            <consortium name="Pathogen Informatics"/>
        </authorList>
    </citation>
    <scope>NUCLEOTIDE SEQUENCE</scope>
</reference>
<evidence type="ECO:0000256" key="1">
    <source>
        <dbReference type="SAM" id="MobiDB-lite"/>
    </source>
</evidence>
<name>A0A448X3J5_9PLAT</name>
<proteinExistence type="predicted"/>
<protein>
    <submittedName>
        <fullName evidence="2">Uncharacterized protein</fullName>
    </submittedName>
</protein>
<evidence type="ECO:0000313" key="3">
    <source>
        <dbReference type="Proteomes" id="UP000784294"/>
    </source>
</evidence>
<evidence type="ECO:0000313" key="2">
    <source>
        <dbReference type="EMBL" id="VEL27003.1"/>
    </source>
</evidence>
<sequence length="252" mass="27979">MVTRVKTNQKSSCPDWKLRSRLGVIVMKAIKHFTLQWDNGITYFLNWVILRLKEVEMRYGTKAAAKLALPATLSASKRPLAALNNTQFGAIPNPAHIPSKLRKIDQALCQGIASSTSSLSSLASTRFNNSRKPIDTCNSSLLTSATSLPEKPTSIARRIPILLTQRTPSANPTGKLAFLSPSRHVATSRGVDTAKDYRLRSHNRGIPASKTTSPFSLKRRAHEPSPRPVTRCISQLHWHPRKTIQVTSWRSP</sequence>
<feature type="region of interest" description="Disordered" evidence="1">
    <location>
        <begin position="200"/>
        <end position="229"/>
    </location>
</feature>
<dbReference type="AlphaFoldDB" id="A0A448X3J5"/>
<keyword evidence="3" id="KW-1185">Reference proteome</keyword>
<comment type="caution">
    <text evidence="2">The sequence shown here is derived from an EMBL/GenBank/DDBJ whole genome shotgun (WGS) entry which is preliminary data.</text>
</comment>
<organism evidence="2 3">
    <name type="scientific">Protopolystoma xenopodis</name>
    <dbReference type="NCBI Taxonomy" id="117903"/>
    <lineage>
        <taxon>Eukaryota</taxon>
        <taxon>Metazoa</taxon>
        <taxon>Spiralia</taxon>
        <taxon>Lophotrochozoa</taxon>
        <taxon>Platyhelminthes</taxon>
        <taxon>Monogenea</taxon>
        <taxon>Polyopisthocotylea</taxon>
        <taxon>Polystomatidea</taxon>
        <taxon>Polystomatidae</taxon>
        <taxon>Protopolystoma</taxon>
    </lineage>
</organism>
<gene>
    <name evidence="2" type="ORF">PXEA_LOCUS20443</name>
</gene>
<dbReference type="EMBL" id="CAAALY010084227">
    <property type="protein sequence ID" value="VEL27003.1"/>
    <property type="molecule type" value="Genomic_DNA"/>
</dbReference>
<dbReference type="Proteomes" id="UP000784294">
    <property type="component" value="Unassembled WGS sequence"/>
</dbReference>
<accession>A0A448X3J5</accession>